<evidence type="ECO:0000313" key="2">
    <source>
        <dbReference type="Proteomes" id="UP000067461"/>
    </source>
</evidence>
<dbReference type="InterPro" id="IPR009241">
    <property type="entry name" value="HigB-like"/>
</dbReference>
<sequence>MWSAPNFLGTKVGTLAGMSTPILDVRFYASNSGSEPVREWLKSLPASERRAIGEDIKTVQLGWPLGMPLVRKLAKDLWEIRVHLKDRIARILFTLVAHTMVLLHGFIKKSQDTPVEELDLAKRRLQQLRLAS</sequence>
<dbReference type="KEGG" id="cbaa:SRAA_0321"/>
<keyword evidence="2" id="KW-1185">Reference proteome</keyword>
<gene>
    <name evidence="1" type="ORF">SRAA_0321</name>
</gene>
<proteinExistence type="predicted"/>
<accession>A0A060NHH1</accession>
<dbReference type="HOGENOM" id="CLU_122734_2_0_4"/>
<dbReference type="Pfam" id="PF05973">
    <property type="entry name" value="Gp49"/>
    <property type="match status" value="1"/>
</dbReference>
<dbReference type="EMBL" id="AP014568">
    <property type="protein sequence ID" value="BAO80175.1"/>
    <property type="molecule type" value="Genomic_DNA"/>
</dbReference>
<organism evidence="1 2">
    <name type="scientific">Serpentinimonas raichei</name>
    <dbReference type="NCBI Taxonomy" id="1458425"/>
    <lineage>
        <taxon>Bacteria</taxon>
        <taxon>Pseudomonadati</taxon>
        <taxon>Pseudomonadota</taxon>
        <taxon>Betaproteobacteria</taxon>
        <taxon>Burkholderiales</taxon>
        <taxon>Comamonadaceae</taxon>
        <taxon>Serpentinimonas</taxon>
    </lineage>
</organism>
<reference evidence="1 2" key="1">
    <citation type="journal article" date="2014" name="Nat. Commun.">
        <title>Physiological and genomic features of highly alkaliphilic hydrogen-utilizing Betaproteobacteria from a continental serpentinizing site.</title>
        <authorList>
            <person name="Suzuki S."/>
            <person name="Kuenen J.G."/>
            <person name="Schipper K."/>
            <person name="van der Velde S."/>
            <person name="Ishii S."/>
            <person name="Wu A."/>
            <person name="Sorokin D.Y."/>
            <person name="Tenney A."/>
            <person name="Meng X.Y."/>
            <person name="Morrill P.L."/>
            <person name="Kamagata Y."/>
            <person name="Muyzer G."/>
            <person name="Nealson K.H."/>
        </authorList>
    </citation>
    <scope>NUCLEOTIDE SEQUENCE [LARGE SCALE GENOMIC DNA]</scope>
    <source>
        <strain evidence="1 2">A1</strain>
    </source>
</reference>
<dbReference type="Proteomes" id="UP000067461">
    <property type="component" value="Chromosome"/>
</dbReference>
<evidence type="ECO:0000313" key="1">
    <source>
        <dbReference type="EMBL" id="BAO80175.1"/>
    </source>
</evidence>
<dbReference type="AlphaFoldDB" id="A0A060NHH1"/>
<protein>
    <submittedName>
        <fullName evidence="1">Phage-related protein</fullName>
    </submittedName>
</protein>
<name>A0A060NHH1_9BURK</name>
<dbReference type="STRING" id="1458425.SRAA_0321"/>